<feature type="compositionally biased region" description="Acidic residues" evidence="1">
    <location>
        <begin position="209"/>
        <end position="219"/>
    </location>
</feature>
<keyword evidence="3" id="KW-1185">Reference proteome</keyword>
<feature type="region of interest" description="Disordered" evidence="1">
    <location>
        <begin position="84"/>
        <end position="108"/>
    </location>
</feature>
<feature type="compositionally biased region" description="Acidic residues" evidence="1">
    <location>
        <begin position="184"/>
        <end position="198"/>
    </location>
</feature>
<gene>
    <name evidence="2" type="ORF">FRACYDRAFT_257721</name>
</gene>
<sequence>MKQSSFPFDNIVTIIGFLALTLTLTLLTRPSGVVEGLKHNYYTKRDERSLIGPLGFPFGFLDTGHYNLTVFDFQLSVPKKRHKHDQHRLLTTTNREDSSSRISSSRSAAADTAADASMLSDVLNNIKGAGFLLKQFEDEAAFNHYIAQVNADPSYCVFQKYIDLKEAEQMDDILYDDQDDFTYYADDDYDYDPSEYNDDYAGGYGYDYGGDDNEGDDEDSYPRRVLKWQQSKRQQRSPQSQKQLNNNRILVADEGEEEERPGIWRSY</sequence>
<name>A0A1E7EJ47_9STRA</name>
<feature type="region of interest" description="Disordered" evidence="1">
    <location>
        <begin position="184"/>
        <end position="267"/>
    </location>
</feature>
<evidence type="ECO:0000313" key="2">
    <source>
        <dbReference type="EMBL" id="OEU05872.1"/>
    </source>
</evidence>
<dbReference type="KEGG" id="fcy:FRACYDRAFT_257721"/>
<dbReference type="AlphaFoldDB" id="A0A1E7EJ47"/>
<protein>
    <submittedName>
        <fullName evidence="2">Uncharacterized protein</fullName>
    </submittedName>
</protein>
<evidence type="ECO:0000256" key="1">
    <source>
        <dbReference type="SAM" id="MobiDB-lite"/>
    </source>
</evidence>
<dbReference type="EMBL" id="KV784450">
    <property type="protein sequence ID" value="OEU05872.1"/>
    <property type="molecule type" value="Genomic_DNA"/>
</dbReference>
<reference evidence="2 3" key="1">
    <citation type="submission" date="2016-09" db="EMBL/GenBank/DDBJ databases">
        <title>Extensive genetic diversity and differential bi-allelic expression allows diatom success in the polar Southern Ocean.</title>
        <authorList>
            <consortium name="DOE Joint Genome Institute"/>
            <person name="Mock T."/>
            <person name="Otillar R.P."/>
            <person name="Strauss J."/>
            <person name="Dupont C."/>
            <person name="Frickenhaus S."/>
            <person name="Maumus F."/>
            <person name="Mcmullan M."/>
            <person name="Sanges R."/>
            <person name="Schmutz J."/>
            <person name="Toseland A."/>
            <person name="Valas R."/>
            <person name="Veluchamy A."/>
            <person name="Ward B.J."/>
            <person name="Allen A."/>
            <person name="Barry K."/>
            <person name="Falciatore A."/>
            <person name="Ferrante M."/>
            <person name="Fortunato A.E."/>
            <person name="Gloeckner G."/>
            <person name="Gruber A."/>
            <person name="Hipkin R."/>
            <person name="Janech M."/>
            <person name="Kroth P."/>
            <person name="Leese F."/>
            <person name="Lindquist E."/>
            <person name="Lyon B.R."/>
            <person name="Martin J."/>
            <person name="Mayer C."/>
            <person name="Parker M."/>
            <person name="Quesneville H."/>
            <person name="Raymond J."/>
            <person name="Uhlig C."/>
            <person name="Valentin K.U."/>
            <person name="Worden A.Z."/>
            <person name="Armbrust E.V."/>
            <person name="Bowler C."/>
            <person name="Green B."/>
            <person name="Moulton V."/>
            <person name="Van Oosterhout C."/>
            <person name="Grigoriev I."/>
        </authorList>
    </citation>
    <scope>NUCLEOTIDE SEQUENCE [LARGE SCALE GENOMIC DNA]</scope>
    <source>
        <strain evidence="2 3">CCMP1102</strain>
    </source>
</reference>
<dbReference type="Proteomes" id="UP000095751">
    <property type="component" value="Unassembled WGS sequence"/>
</dbReference>
<accession>A0A1E7EJ47</accession>
<dbReference type="InParanoid" id="A0A1E7EJ47"/>
<feature type="compositionally biased region" description="Low complexity" evidence="1">
    <location>
        <begin position="229"/>
        <end position="243"/>
    </location>
</feature>
<organism evidence="2 3">
    <name type="scientific">Fragilariopsis cylindrus CCMP1102</name>
    <dbReference type="NCBI Taxonomy" id="635003"/>
    <lineage>
        <taxon>Eukaryota</taxon>
        <taxon>Sar</taxon>
        <taxon>Stramenopiles</taxon>
        <taxon>Ochrophyta</taxon>
        <taxon>Bacillariophyta</taxon>
        <taxon>Bacillariophyceae</taxon>
        <taxon>Bacillariophycidae</taxon>
        <taxon>Bacillariales</taxon>
        <taxon>Bacillariaceae</taxon>
        <taxon>Fragilariopsis</taxon>
    </lineage>
</organism>
<proteinExistence type="predicted"/>
<evidence type="ECO:0000313" key="3">
    <source>
        <dbReference type="Proteomes" id="UP000095751"/>
    </source>
</evidence>